<evidence type="ECO:0000313" key="4">
    <source>
        <dbReference type="Proteomes" id="UP000826775"/>
    </source>
</evidence>
<protein>
    <submittedName>
        <fullName evidence="3">N-methylhydantoinase</fullName>
    </submittedName>
</protein>
<feature type="domain" description="Hydantoinase B/oxoprolinase" evidence="2">
    <location>
        <begin position="82"/>
        <end position="645"/>
    </location>
</feature>
<reference evidence="3 4" key="1">
    <citation type="submission" date="2021-07" db="EMBL/GenBank/DDBJ databases">
        <title>Novel Helicobacter sp. Isolated from a dog.</title>
        <authorList>
            <person name="Rimbara E."/>
            <person name="Suzuki M."/>
        </authorList>
    </citation>
    <scope>NUCLEOTIDE SEQUENCE [LARGE SCALE GENOMIC DNA]</scope>
    <source>
        <strain evidence="4">NHP19-003</strain>
    </source>
</reference>
<organism evidence="3 4">
    <name type="scientific">Helicobacter gastrocanis</name>
    <dbReference type="NCBI Taxonomy" id="2849641"/>
    <lineage>
        <taxon>Bacteria</taxon>
        <taxon>Pseudomonadati</taxon>
        <taxon>Campylobacterota</taxon>
        <taxon>Epsilonproteobacteria</taxon>
        <taxon>Campylobacterales</taxon>
        <taxon>Helicobacteraceae</taxon>
        <taxon>Helicobacter</taxon>
    </lineage>
</organism>
<dbReference type="PANTHER" id="PTHR11365:SF23">
    <property type="entry name" value="HYPOTHETICAL 5-OXOPROLINASE (EUROFUNG)-RELATED"/>
    <property type="match status" value="1"/>
</dbReference>
<evidence type="ECO:0000313" key="3">
    <source>
        <dbReference type="EMBL" id="BCZ17064.1"/>
    </source>
</evidence>
<feature type="compositionally biased region" description="Basic residues" evidence="1">
    <location>
        <begin position="8"/>
        <end position="26"/>
    </location>
</feature>
<dbReference type="InterPro" id="IPR045079">
    <property type="entry name" value="Oxoprolinase-like"/>
</dbReference>
<name>A0ABM7SBC2_9HELI</name>
<keyword evidence="4" id="KW-1185">Reference proteome</keyword>
<gene>
    <name evidence="3" type="ORF">NHP190003_03460</name>
</gene>
<evidence type="ECO:0000259" key="2">
    <source>
        <dbReference type="Pfam" id="PF02538"/>
    </source>
</evidence>
<dbReference type="InterPro" id="IPR003692">
    <property type="entry name" value="Hydantoinase_B"/>
</dbReference>
<accession>A0ABM7SBC2</accession>
<feature type="compositionally biased region" description="Basic and acidic residues" evidence="1">
    <location>
        <begin position="27"/>
        <end position="36"/>
    </location>
</feature>
<proteinExistence type="predicted"/>
<dbReference type="Proteomes" id="UP000826775">
    <property type="component" value="Chromosome"/>
</dbReference>
<dbReference type="Pfam" id="PF02538">
    <property type="entry name" value="Hydantoinase_B"/>
    <property type="match status" value="1"/>
</dbReference>
<sequence>MPNNNKGKGTHVHAHNHPHAHNHHAHEKGGDKKELSAEEQAWVDDFMNETTLFLGPDPAIMRHHSIAKRTPLEDEVLKKGGDPLLYDRIRRRLSGSLDEAFEMCESMGAAPGAKWADLSVAVYTASGDVCYMSNRGVIAFAAVLHHPIRYIMKYWKDEPTVGIHEGDGFFHNDARFGCVHNTDQSMLTPVIRNGEIIAWVGATIHEGENGACEPGGMPSGSETPFDDGLRGSPMKIVERGKLRRDLLTFLQHSTRDPKLMLADIKVKMGAVRRVMDIVDRMIDEYGIDAFVGAIRMTVEDVENEVRRRIAAMPDGMVTVEQFVDSTLKENILIKFACKITVKGDHMTVDLRGSGKEIINRAINSPLASTKAFFAQAILNHWWPDLPRSTGALSPIEIISDEGTWGDCSYDAPNGQNLQASFRAFSALQIAYAKLQFSMRTKYANVLAPWFNQINDFLWGGETQHGEQVGNLCADLNGMGGGAKAFRDGEDAVAPLFCAMADIGEQEVMEEEVPFLQLVSKRVVRDNQGFGKYRGGMGYEMIVAARNTPEWGFMTVTSGAKFSSVPGLFGGYGCATYPLAMVKGINIFEIIKKNPEEFDLSMERVMNERPFKGGVYTTYHMGLQFDRSQEGELYMIAQGCGGGYGDVLERDPELVMEDLQIGRISEHVASEIYKVVWDKETFVVDEKATMQLRANERKARLKRGLPYDEFVKKHVKDEPPKDLYYYGSWGEQNPEELIATVWDHHGPKRIKGKLKDIPLVVMPNRHVVKIAQLEKRVEELEIKYEGGVRPKLV</sequence>
<evidence type="ECO:0000256" key="1">
    <source>
        <dbReference type="SAM" id="MobiDB-lite"/>
    </source>
</evidence>
<dbReference type="RefSeq" id="WP_221280075.1">
    <property type="nucleotide sequence ID" value="NZ_AP024814.1"/>
</dbReference>
<feature type="region of interest" description="Disordered" evidence="1">
    <location>
        <begin position="1"/>
        <end position="36"/>
    </location>
</feature>
<dbReference type="EMBL" id="AP024814">
    <property type="protein sequence ID" value="BCZ17064.1"/>
    <property type="molecule type" value="Genomic_DNA"/>
</dbReference>
<dbReference type="PANTHER" id="PTHR11365">
    <property type="entry name" value="5-OXOPROLINASE RELATED"/>
    <property type="match status" value="1"/>
</dbReference>